<comment type="caution">
    <text evidence="2">The sequence shown here is derived from an EMBL/GenBank/DDBJ whole genome shotgun (WGS) entry which is preliminary data.</text>
</comment>
<accession>A0A841GXZ4</accession>
<dbReference type="EMBL" id="JACHIA010000005">
    <property type="protein sequence ID" value="MBB6070631.1"/>
    <property type="molecule type" value="Genomic_DNA"/>
</dbReference>
<protein>
    <recommendedName>
        <fullName evidence="4">TraB/GumN family protein</fullName>
    </recommendedName>
</protein>
<dbReference type="Proteomes" id="UP000582837">
    <property type="component" value="Unassembled WGS sequence"/>
</dbReference>
<evidence type="ECO:0000313" key="3">
    <source>
        <dbReference type="Proteomes" id="UP000582837"/>
    </source>
</evidence>
<dbReference type="InterPro" id="IPR043749">
    <property type="entry name" value="DUF5694"/>
</dbReference>
<evidence type="ECO:0000256" key="1">
    <source>
        <dbReference type="SAM" id="SignalP"/>
    </source>
</evidence>
<dbReference type="Pfam" id="PF18950">
    <property type="entry name" value="DUF5694"/>
    <property type="match status" value="1"/>
</dbReference>
<sequence>MMRPAPLRSRGLPALLLVLFAARAQAQAPAAPSSARPQVMVLGTPHWDNPGMDYNNPTVDDVLAPRRQAEMEALVAAIAEFRPTRIALEAEPAYDSLWNARYQQYRTGSHTLGRDEREQIGLRLAARLNHPRVYTVDYQHGMDIDGVMAFATRNGQGHVAQRMGTEIQAIVAGMDSTIRTSTLGEVVRVNNGAMMDSLEAKYLLFVPVGRDTVYPGAEMVAGWYERNLKIFANITRVAQPGERVLVIMGSGHGPLLRRFVDESPDYDLVRADPYLERFRTPTLR</sequence>
<name>A0A841GXZ4_9BACT</name>
<keyword evidence="3" id="KW-1185">Reference proteome</keyword>
<organism evidence="2 3">
    <name type="scientific">Longimicrobium terrae</name>
    <dbReference type="NCBI Taxonomy" id="1639882"/>
    <lineage>
        <taxon>Bacteria</taxon>
        <taxon>Pseudomonadati</taxon>
        <taxon>Gemmatimonadota</taxon>
        <taxon>Longimicrobiia</taxon>
        <taxon>Longimicrobiales</taxon>
        <taxon>Longimicrobiaceae</taxon>
        <taxon>Longimicrobium</taxon>
    </lineage>
</organism>
<dbReference type="AlphaFoldDB" id="A0A841GXZ4"/>
<gene>
    <name evidence="2" type="ORF">HNQ61_002252</name>
</gene>
<feature type="signal peptide" evidence="1">
    <location>
        <begin position="1"/>
        <end position="26"/>
    </location>
</feature>
<reference evidence="2 3" key="1">
    <citation type="submission" date="2020-08" db="EMBL/GenBank/DDBJ databases">
        <title>Genomic Encyclopedia of Type Strains, Phase IV (KMG-IV): sequencing the most valuable type-strain genomes for metagenomic binning, comparative biology and taxonomic classification.</title>
        <authorList>
            <person name="Goeker M."/>
        </authorList>
    </citation>
    <scope>NUCLEOTIDE SEQUENCE [LARGE SCALE GENOMIC DNA]</scope>
    <source>
        <strain evidence="2 3">DSM 29007</strain>
    </source>
</reference>
<proteinExistence type="predicted"/>
<evidence type="ECO:0000313" key="2">
    <source>
        <dbReference type="EMBL" id="MBB6070631.1"/>
    </source>
</evidence>
<dbReference type="RefSeq" id="WP_170034469.1">
    <property type="nucleotide sequence ID" value="NZ_JABDTL010000001.1"/>
</dbReference>
<feature type="chain" id="PRO_5032835604" description="TraB/GumN family protein" evidence="1">
    <location>
        <begin position="27"/>
        <end position="284"/>
    </location>
</feature>
<evidence type="ECO:0008006" key="4">
    <source>
        <dbReference type="Google" id="ProtNLM"/>
    </source>
</evidence>
<keyword evidence="1" id="KW-0732">Signal</keyword>